<accession>A0ABW3UXZ3</accession>
<sequence>MNSHSEREEMLWSVSRDTLSEQLKRTIAECRRRTDLPFWGEVFSIIQQMKKIPSDYMPLYELHPVGGVLYDADKRRFVVKIPDMDITLKDAELADAIVKQGLFHPK</sequence>
<name>A0ABW3UXZ3_9BACL</name>
<comment type="caution">
    <text evidence="1">The sequence shown here is derived from an EMBL/GenBank/DDBJ whole genome shotgun (WGS) entry which is preliminary data.</text>
</comment>
<organism evidence="1 2">
    <name type="scientific">Paenibacillus vulneris</name>
    <dbReference type="NCBI Taxonomy" id="1133364"/>
    <lineage>
        <taxon>Bacteria</taxon>
        <taxon>Bacillati</taxon>
        <taxon>Bacillota</taxon>
        <taxon>Bacilli</taxon>
        <taxon>Bacillales</taxon>
        <taxon>Paenibacillaceae</taxon>
        <taxon>Paenibacillus</taxon>
    </lineage>
</organism>
<gene>
    <name evidence="1" type="ORF">ACFQ4B_30285</name>
</gene>
<evidence type="ECO:0000313" key="2">
    <source>
        <dbReference type="Proteomes" id="UP001597180"/>
    </source>
</evidence>
<proteinExistence type="predicted"/>
<dbReference type="Proteomes" id="UP001597180">
    <property type="component" value="Unassembled WGS sequence"/>
</dbReference>
<dbReference type="EMBL" id="JBHTLU010000045">
    <property type="protein sequence ID" value="MFD1224404.1"/>
    <property type="molecule type" value="Genomic_DNA"/>
</dbReference>
<reference evidence="2" key="1">
    <citation type="journal article" date="2019" name="Int. J. Syst. Evol. Microbiol.">
        <title>The Global Catalogue of Microorganisms (GCM) 10K type strain sequencing project: providing services to taxonomists for standard genome sequencing and annotation.</title>
        <authorList>
            <consortium name="The Broad Institute Genomics Platform"/>
            <consortium name="The Broad Institute Genome Sequencing Center for Infectious Disease"/>
            <person name="Wu L."/>
            <person name="Ma J."/>
        </authorList>
    </citation>
    <scope>NUCLEOTIDE SEQUENCE [LARGE SCALE GENOMIC DNA]</scope>
    <source>
        <strain evidence="2">CCUG 53270</strain>
    </source>
</reference>
<evidence type="ECO:0000313" key="1">
    <source>
        <dbReference type="EMBL" id="MFD1224404.1"/>
    </source>
</evidence>
<dbReference type="RefSeq" id="WP_079911188.1">
    <property type="nucleotide sequence ID" value="NZ_BAABJG010000004.1"/>
</dbReference>
<protein>
    <submittedName>
        <fullName evidence="1">Uncharacterized protein</fullName>
    </submittedName>
</protein>
<keyword evidence="2" id="KW-1185">Reference proteome</keyword>